<dbReference type="GO" id="GO:0046872">
    <property type="term" value="F:metal ion binding"/>
    <property type="evidence" value="ECO:0007669"/>
    <property type="project" value="UniProtKB-KW"/>
</dbReference>
<dbReference type="PROSITE" id="PS00792">
    <property type="entry name" value="DHPS_1"/>
    <property type="match status" value="1"/>
</dbReference>
<keyword evidence="9 12" id="KW-0460">Magnesium</keyword>
<dbReference type="GO" id="GO:0046654">
    <property type="term" value="P:tetrahydrofolate biosynthetic process"/>
    <property type="evidence" value="ECO:0007669"/>
    <property type="project" value="UniProtKB-UniPathway"/>
</dbReference>
<evidence type="ECO:0000256" key="6">
    <source>
        <dbReference type="ARBA" id="ARBA00016919"/>
    </source>
</evidence>
<evidence type="ECO:0000256" key="11">
    <source>
        <dbReference type="ARBA" id="ARBA00030193"/>
    </source>
</evidence>
<dbReference type="Pfam" id="PF00809">
    <property type="entry name" value="Pterin_bind"/>
    <property type="match status" value="1"/>
</dbReference>
<dbReference type="EMBL" id="AP014945">
    <property type="protein sequence ID" value="BAU22829.1"/>
    <property type="molecule type" value="Genomic_DNA"/>
</dbReference>
<evidence type="ECO:0000256" key="9">
    <source>
        <dbReference type="ARBA" id="ARBA00022842"/>
    </source>
</evidence>
<dbReference type="UniPathway" id="UPA00077">
    <property type="reaction ID" value="UER00156"/>
</dbReference>
<dbReference type="PANTHER" id="PTHR20941:SF1">
    <property type="entry name" value="FOLIC ACID SYNTHESIS PROTEIN FOL1"/>
    <property type="match status" value="1"/>
</dbReference>
<evidence type="ECO:0000313" key="14">
    <source>
        <dbReference type="EMBL" id="BAU22829.1"/>
    </source>
</evidence>
<dbReference type="KEGG" id="cthi:THC_0434"/>
<comment type="cofactor">
    <cofactor evidence="2 12">
        <name>Mg(2+)</name>
        <dbReference type="ChEBI" id="CHEBI:18420"/>
    </cofactor>
</comment>
<evidence type="ECO:0000256" key="2">
    <source>
        <dbReference type="ARBA" id="ARBA00001946"/>
    </source>
</evidence>
<evidence type="ECO:0000256" key="5">
    <source>
        <dbReference type="ARBA" id="ARBA00012458"/>
    </source>
</evidence>
<keyword evidence="8 12" id="KW-0479">Metal-binding</keyword>
<comment type="function">
    <text evidence="12">Catalyzes the condensation of para-aminobenzoate (pABA) with 6-hydroxymethyl-7,8-dihydropterin diphosphate (DHPt-PP) to form 7,8-dihydropteroate (H2Pte), the immediate precursor of folate derivatives.</text>
</comment>
<dbReference type="Proteomes" id="UP000068196">
    <property type="component" value="Chromosome"/>
</dbReference>
<comment type="pathway">
    <text evidence="3 12">Cofactor biosynthesis; tetrahydrofolate biosynthesis; 7,8-dihydrofolate from 2-amino-4-hydroxy-6-hydroxymethyl-7,8-dihydropteridine diphosphate and 4-aminobenzoate: step 1/2.</text>
</comment>
<evidence type="ECO:0000259" key="13">
    <source>
        <dbReference type="PROSITE" id="PS50972"/>
    </source>
</evidence>
<accession>A0A0U4W100</accession>
<evidence type="ECO:0000313" key="15">
    <source>
        <dbReference type="Proteomes" id="UP000068196"/>
    </source>
</evidence>
<dbReference type="RefSeq" id="WP_068512707.1">
    <property type="nucleotide sequence ID" value="NZ_AP014945.1"/>
</dbReference>
<dbReference type="PROSITE" id="PS50972">
    <property type="entry name" value="PTERIN_BINDING"/>
    <property type="match status" value="1"/>
</dbReference>
<evidence type="ECO:0000256" key="12">
    <source>
        <dbReference type="RuleBase" id="RU361205"/>
    </source>
</evidence>
<name>A0A0U4W100_9BACT</name>
<proteinExistence type="inferred from homology"/>
<dbReference type="FunFam" id="3.20.20.20:FF:000006">
    <property type="entry name" value="Dihydropteroate synthase"/>
    <property type="match status" value="1"/>
</dbReference>
<evidence type="ECO:0000256" key="8">
    <source>
        <dbReference type="ARBA" id="ARBA00022723"/>
    </source>
</evidence>
<feature type="domain" description="Pterin-binding" evidence="13">
    <location>
        <begin position="18"/>
        <end position="272"/>
    </location>
</feature>
<keyword evidence="7 12" id="KW-0808">Transferase</keyword>
<evidence type="ECO:0000256" key="3">
    <source>
        <dbReference type="ARBA" id="ARBA00004763"/>
    </source>
</evidence>
<dbReference type="OrthoDB" id="9811744at2"/>
<dbReference type="PANTHER" id="PTHR20941">
    <property type="entry name" value="FOLATE SYNTHESIS PROTEINS"/>
    <property type="match status" value="1"/>
</dbReference>
<dbReference type="InterPro" id="IPR011005">
    <property type="entry name" value="Dihydropteroate_synth-like_sf"/>
</dbReference>
<dbReference type="GO" id="GO:0005829">
    <property type="term" value="C:cytosol"/>
    <property type="evidence" value="ECO:0007669"/>
    <property type="project" value="TreeGrafter"/>
</dbReference>
<dbReference type="Gene3D" id="3.20.20.20">
    <property type="entry name" value="Dihydropteroate synthase-like"/>
    <property type="match status" value="1"/>
</dbReference>
<keyword evidence="15" id="KW-1185">Reference proteome</keyword>
<gene>
    <name evidence="14" type="ORF">THC_0434</name>
</gene>
<organism evidence="14 15">
    <name type="scientific">Caldimicrobium thiodismutans</name>
    <dbReference type="NCBI Taxonomy" id="1653476"/>
    <lineage>
        <taxon>Bacteria</taxon>
        <taxon>Pseudomonadati</taxon>
        <taxon>Thermodesulfobacteriota</taxon>
        <taxon>Thermodesulfobacteria</taxon>
        <taxon>Thermodesulfobacteriales</taxon>
        <taxon>Thermodesulfobacteriaceae</taxon>
        <taxon>Caldimicrobium</taxon>
    </lineage>
</organism>
<dbReference type="EC" id="2.5.1.15" evidence="5 12"/>
<evidence type="ECO:0000256" key="4">
    <source>
        <dbReference type="ARBA" id="ARBA00009503"/>
    </source>
</evidence>
<keyword evidence="10 12" id="KW-0289">Folate biosynthesis</keyword>
<sequence>MPLPIKIRDQYFDWEDTPYLMGILNVTPDSFSDGGEAETIDKALAKADKLLQAGAKILDIGGESTRPFAEPVPEEIELKKVLPVVKALREAFPKAILSIDTYKSKVAEETLKAGADIINDISGGQFDPKILDVAKDFNCPIVIMHIQGTPQTMQINPQYQDVIKEIKTYFSERLNILSQKGISLDKVILDPGLGFGKNFTHNLSILKGLKEFQEFDRPILLGPSRKSFIGEILKKPVSERDAGTAGVAIFAYLQGVHFLRVHNVAMVQDTLKTFKYLFKELEG</sequence>
<comment type="catalytic activity">
    <reaction evidence="1">
        <text>(7,8-dihydropterin-6-yl)methyl diphosphate + 4-aminobenzoate = 7,8-dihydropteroate + diphosphate</text>
        <dbReference type="Rhea" id="RHEA:19949"/>
        <dbReference type="ChEBI" id="CHEBI:17836"/>
        <dbReference type="ChEBI" id="CHEBI:17839"/>
        <dbReference type="ChEBI" id="CHEBI:33019"/>
        <dbReference type="ChEBI" id="CHEBI:72950"/>
        <dbReference type="EC" id="2.5.1.15"/>
    </reaction>
</comment>
<dbReference type="InterPro" id="IPR000489">
    <property type="entry name" value="Pterin-binding_dom"/>
</dbReference>
<reference evidence="14 15" key="1">
    <citation type="journal article" date="2016" name="Int. J. Syst. Evol. Microbiol.">
        <title>Caldimicrobium thiodismutans sp. nov., a sulfur-disproportionating bacterium isolated from a hot spring, and emended description of the genus Caldimicrobium.</title>
        <authorList>
            <person name="Kojima H."/>
            <person name="Umezawa K."/>
            <person name="Fukui M."/>
        </authorList>
    </citation>
    <scope>NUCLEOTIDE SEQUENCE [LARGE SCALE GENOMIC DNA]</scope>
    <source>
        <strain evidence="14 15">TF1</strain>
    </source>
</reference>
<dbReference type="STRING" id="1653476.THC_0434"/>
<evidence type="ECO:0000256" key="10">
    <source>
        <dbReference type="ARBA" id="ARBA00022909"/>
    </source>
</evidence>
<dbReference type="CDD" id="cd00739">
    <property type="entry name" value="DHPS"/>
    <property type="match status" value="1"/>
</dbReference>
<dbReference type="AlphaFoldDB" id="A0A0U4W100"/>
<evidence type="ECO:0000256" key="7">
    <source>
        <dbReference type="ARBA" id="ARBA00022679"/>
    </source>
</evidence>
<dbReference type="PATRIC" id="fig|1653476.3.peg.447"/>
<dbReference type="PROSITE" id="PS00793">
    <property type="entry name" value="DHPS_2"/>
    <property type="match status" value="1"/>
</dbReference>
<dbReference type="InterPro" id="IPR006390">
    <property type="entry name" value="DHP_synth_dom"/>
</dbReference>
<dbReference type="GO" id="GO:0004156">
    <property type="term" value="F:dihydropteroate synthase activity"/>
    <property type="evidence" value="ECO:0007669"/>
    <property type="project" value="UniProtKB-EC"/>
</dbReference>
<comment type="similarity">
    <text evidence="4 12">Belongs to the DHPS family.</text>
</comment>
<protein>
    <recommendedName>
        <fullName evidence="6 12">Dihydropteroate synthase</fullName>
        <shortName evidence="12">DHPS</shortName>
        <ecNumber evidence="5 12">2.5.1.15</ecNumber>
    </recommendedName>
    <alternativeName>
        <fullName evidence="11 12">Dihydropteroate pyrophosphorylase</fullName>
    </alternativeName>
</protein>
<reference evidence="15" key="2">
    <citation type="journal article" date="2016" name="Int. J. Syst. Evol. Microbiol.">
        <title>Caldimicrobium thiodismutans sp. nov., a sulfur-disproportionating bacterium isolated from a hot spring.</title>
        <authorList>
            <person name="Kojima H."/>
            <person name="Umezawa K."/>
            <person name="Fukui M."/>
        </authorList>
    </citation>
    <scope>NUCLEOTIDE SEQUENCE [LARGE SCALE GENOMIC DNA]</scope>
    <source>
        <strain evidence="15">TF1</strain>
    </source>
</reference>
<dbReference type="InterPro" id="IPR045031">
    <property type="entry name" value="DHP_synth-like"/>
</dbReference>
<dbReference type="NCBIfam" id="TIGR01496">
    <property type="entry name" value="DHPS"/>
    <property type="match status" value="1"/>
</dbReference>
<dbReference type="GO" id="GO:0046656">
    <property type="term" value="P:folic acid biosynthetic process"/>
    <property type="evidence" value="ECO:0007669"/>
    <property type="project" value="UniProtKB-KW"/>
</dbReference>
<dbReference type="SUPFAM" id="SSF51717">
    <property type="entry name" value="Dihydropteroate synthetase-like"/>
    <property type="match status" value="1"/>
</dbReference>
<evidence type="ECO:0000256" key="1">
    <source>
        <dbReference type="ARBA" id="ARBA00000012"/>
    </source>
</evidence>